<evidence type="ECO:0000313" key="2">
    <source>
        <dbReference type="Proteomes" id="UP001497382"/>
    </source>
</evidence>
<gene>
    <name evidence="1" type="ORF">LARSCL_LOCUS10002</name>
</gene>
<dbReference type="Proteomes" id="UP001497382">
    <property type="component" value="Unassembled WGS sequence"/>
</dbReference>
<name>A0AAV2A486_9ARAC</name>
<reference evidence="1 2" key="1">
    <citation type="submission" date="2024-04" db="EMBL/GenBank/DDBJ databases">
        <authorList>
            <person name="Rising A."/>
            <person name="Reimegard J."/>
            <person name="Sonavane S."/>
            <person name="Akerstrom W."/>
            <person name="Nylinder S."/>
            <person name="Hedman E."/>
            <person name="Kallberg Y."/>
        </authorList>
    </citation>
    <scope>NUCLEOTIDE SEQUENCE [LARGE SCALE GENOMIC DNA]</scope>
</reference>
<dbReference type="AlphaFoldDB" id="A0AAV2A486"/>
<proteinExistence type="predicted"/>
<sequence length="108" mass="12011">MAKFYSTNTGAIDCNCSEVFQLIGVAALNTIYPTEYGYETSSSKWLSQKVPIANEDISWCGIKKSLAINVHQHAIPEHRQCPVPETTTVFGTICKDSEMESDCNILEF</sequence>
<keyword evidence="2" id="KW-1185">Reference proteome</keyword>
<comment type="caution">
    <text evidence="1">The sequence shown here is derived from an EMBL/GenBank/DDBJ whole genome shotgun (WGS) entry which is preliminary data.</text>
</comment>
<organism evidence="1 2">
    <name type="scientific">Larinioides sclopetarius</name>
    <dbReference type="NCBI Taxonomy" id="280406"/>
    <lineage>
        <taxon>Eukaryota</taxon>
        <taxon>Metazoa</taxon>
        <taxon>Ecdysozoa</taxon>
        <taxon>Arthropoda</taxon>
        <taxon>Chelicerata</taxon>
        <taxon>Arachnida</taxon>
        <taxon>Araneae</taxon>
        <taxon>Araneomorphae</taxon>
        <taxon>Entelegynae</taxon>
        <taxon>Araneoidea</taxon>
        <taxon>Araneidae</taxon>
        <taxon>Larinioides</taxon>
    </lineage>
</organism>
<dbReference type="EMBL" id="CAXIEN010000116">
    <property type="protein sequence ID" value="CAL1278797.1"/>
    <property type="molecule type" value="Genomic_DNA"/>
</dbReference>
<accession>A0AAV2A486</accession>
<evidence type="ECO:0000313" key="1">
    <source>
        <dbReference type="EMBL" id="CAL1278797.1"/>
    </source>
</evidence>
<protein>
    <submittedName>
        <fullName evidence="1">Uncharacterized protein</fullName>
    </submittedName>
</protein>